<feature type="compositionally biased region" description="Basic and acidic residues" evidence="1">
    <location>
        <begin position="8"/>
        <end position="18"/>
    </location>
</feature>
<name>A0A6J5LLC6_9CAUD</name>
<dbReference type="EMBL" id="LR796277">
    <property type="protein sequence ID" value="CAB4133750.1"/>
    <property type="molecule type" value="Genomic_DNA"/>
</dbReference>
<feature type="compositionally biased region" description="Basic and acidic residues" evidence="1">
    <location>
        <begin position="41"/>
        <end position="75"/>
    </location>
</feature>
<gene>
    <name evidence="2" type="ORF">UFOVP264_3</name>
</gene>
<evidence type="ECO:0000313" key="2">
    <source>
        <dbReference type="EMBL" id="CAB4133750.1"/>
    </source>
</evidence>
<sequence>MTVIAPENKQDNILKQEQADTNIQQPKVDTKLDQPTQGQEKQVKNLEEDENFKAFREGRKKDRLEREAAERRAAEKEAEAAALKAAMEAAFAAKSSPYQQHQYVESTDESEDEKIEKKVNAIIAQREVAVARERMEREMQEYPNRLARDFPDFHHIISQENRDYLDYHYPEISRPLSRLQDGYDKWHDIYHAIKKLVPNPSNSKRELQKAEINQAKPKSMSGATVTQPTPTPGGHILSEERKAANWARMQASLKGVG</sequence>
<feature type="region of interest" description="Disordered" evidence="1">
    <location>
        <begin position="1"/>
        <end position="75"/>
    </location>
</feature>
<organism evidence="2">
    <name type="scientific">uncultured Caudovirales phage</name>
    <dbReference type="NCBI Taxonomy" id="2100421"/>
    <lineage>
        <taxon>Viruses</taxon>
        <taxon>Duplodnaviria</taxon>
        <taxon>Heunggongvirae</taxon>
        <taxon>Uroviricota</taxon>
        <taxon>Caudoviricetes</taxon>
        <taxon>Peduoviridae</taxon>
        <taxon>Maltschvirus</taxon>
        <taxon>Maltschvirus maltsch</taxon>
    </lineage>
</organism>
<reference evidence="2" key="1">
    <citation type="submission" date="2020-04" db="EMBL/GenBank/DDBJ databases">
        <authorList>
            <person name="Chiriac C."/>
            <person name="Salcher M."/>
            <person name="Ghai R."/>
            <person name="Kavagutti S V."/>
        </authorList>
    </citation>
    <scope>NUCLEOTIDE SEQUENCE</scope>
</reference>
<feature type="compositionally biased region" description="Polar residues" evidence="1">
    <location>
        <begin position="96"/>
        <end position="105"/>
    </location>
</feature>
<evidence type="ECO:0000256" key="1">
    <source>
        <dbReference type="SAM" id="MobiDB-lite"/>
    </source>
</evidence>
<proteinExistence type="predicted"/>
<accession>A0A6J5LLC6</accession>
<feature type="region of interest" description="Disordered" evidence="1">
    <location>
        <begin position="94"/>
        <end position="115"/>
    </location>
</feature>
<protein>
    <submittedName>
        <fullName evidence="2">Uncharacterized protein</fullName>
    </submittedName>
</protein>
<feature type="region of interest" description="Disordered" evidence="1">
    <location>
        <begin position="200"/>
        <end position="239"/>
    </location>
</feature>
<feature type="compositionally biased region" description="Polar residues" evidence="1">
    <location>
        <begin position="19"/>
        <end position="40"/>
    </location>
</feature>